<dbReference type="EMBL" id="CP013140">
    <property type="protein sequence ID" value="ALN55456.1"/>
    <property type="molecule type" value="Genomic_DNA"/>
</dbReference>
<gene>
    <name evidence="1" type="ORF">GLE_0097</name>
</gene>
<accession>A0A0S2DA94</accession>
<organism evidence="1 2">
    <name type="scientific">Lysobacter enzymogenes</name>
    <dbReference type="NCBI Taxonomy" id="69"/>
    <lineage>
        <taxon>Bacteria</taxon>
        <taxon>Pseudomonadati</taxon>
        <taxon>Pseudomonadota</taxon>
        <taxon>Gammaproteobacteria</taxon>
        <taxon>Lysobacterales</taxon>
        <taxon>Lysobacteraceae</taxon>
        <taxon>Lysobacter</taxon>
    </lineage>
</organism>
<sequence>MHRAGAAQGGQAAMTAWFGEGARRGTRIARPRGAWLRVAALALCLAAAPVALADEAERYAPPGAVLSEPRAHPDWPCLASLLQQIVDDQGARGVNALHIGRVVREDDDGNDFVRVYWPRRRAILLVSLNRNGCADPDYRYDSLGLGWYRTKARIDLDHHVRATEAEISGSSFLVTRAWADAVIAECTTHGTELKLRRARRRRRDADADAL</sequence>
<reference evidence="1 2" key="1">
    <citation type="submission" date="2015-11" db="EMBL/GenBank/DDBJ databases">
        <title>Genome sequences of Lysobacter enzymogenes strain C3 and Lysobacter antibioticus ATCC 29479.</title>
        <authorList>
            <person name="Kobayashi D.Y."/>
        </authorList>
    </citation>
    <scope>NUCLEOTIDE SEQUENCE [LARGE SCALE GENOMIC DNA]</scope>
    <source>
        <strain evidence="1 2">C3</strain>
    </source>
</reference>
<name>A0A0S2DA94_LYSEN</name>
<dbReference type="KEGG" id="lez:GLE_0097"/>
<dbReference type="PATRIC" id="fig|69.6.peg.101"/>
<evidence type="ECO:0000313" key="1">
    <source>
        <dbReference type="EMBL" id="ALN55456.1"/>
    </source>
</evidence>
<proteinExistence type="predicted"/>
<evidence type="ECO:0000313" key="2">
    <source>
        <dbReference type="Proteomes" id="UP000061569"/>
    </source>
</evidence>
<dbReference type="Proteomes" id="UP000061569">
    <property type="component" value="Chromosome"/>
</dbReference>
<dbReference type="STRING" id="69.GLE_0097"/>
<dbReference type="AlphaFoldDB" id="A0A0S2DA94"/>
<protein>
    <submittedName>
        <fullName evidence="1">Uncharacterized protein</fullName>
    </submittedName>
</protein>